<reference evidence="2" key="1">
    <citation type="journal article" date="2014" name="Int. J. Syst. Evol. Microbiol.">
        <title>Complete genome sequence of Corynebacterium casei LMG S-19264T (=DSM 44701T), isolated from a smear-ripened cheese.</title>
        <authorList>
            <consortium name="US DOE Joint Genome Institute (JGI-PGF)"/>
            <person name="Walter F."/>
            <person name="Albersmeier A."/>
            <person name="Kalinowski J."/>
            <person name="Ruckert C."/>
        </authorList>
    </citation>
    <scope>NUCLEOTIDE SEQUENCE</scope>
    <source>
        <strain evidence="2">JCM 4790</strain>
    </source>
</reference>
<reference evidence="2" key="2">
    <citation type="submission" date="2020-09" db="EMBL/GenBank/DDBJ databases">
        <authorList>
            <person name="Sun Q."/>
            <person name="Ohkuma M."/>
        </authorList>
    </citation>
    <scope>NUCLEOTIDE SEQUENCE</scope>
    <source>
        <strain evidence="2">JCM 4790</strain>
    </source>
</reference>
<name>A0A918NRG7_9ACTN</name>
<sequence length="416" mass="45234">MAKSHLPATTPDTVWLARGRHSGPAPEKTLRENLRALKTNGVIDDFLEPEPEPEDPAEARERVFEARWRAAGVTVRARLTVGAADRAGDEHDWVLVAEAERPWDPAWPSPATMFWPEDGEAAWDRDGVGALRLRDINPLPRDDKALRRLLRDSVRHSWSINVVVHEAMTPDERGRRPLSPLLPPGLRHRVVEHRATPDQYQIANWALDDFGVRLPRGGAVVLPGTPAPPGYTGKDFSVRSVFLDGSEPRELLDAIERYAALPLPSPEGAQEAVTALREKWHLVTLEEELAHTRALVETYKEALEAMTASRDLYREAAELAHAALAETKEAQGVAPPAGDRGAQGPQDSPLHQLTRTFQRMTDTFRAKRASGEGASSAGAFTTGTFTTGSFSSGTPSSGASAPDGGAEGPGRSRDPG</sequence>
<keyword evidence="3" id="KW-1185">Reference proteome</keyword>
<gene>
    <name evidence="2" type="ORF">GCM10010358_49330</name>
</gene>
<feature type="compositionally biased region" description="Low complexity" evidence="1">
    <location>
        <begin position="371"/>
        <end position="404"/>
    </location>
</feature>
<proteinExistence type="predicted"/>
<organism evidence="2 3">
    <name type="scientific">Streptomyces minutiscleroticus</name>
    <dbReference type="NCBI Taxonomy" id="68238"/>
    <lineage>
        <taxon>Bacteria</taxon>
        <taxon>Bacillati</taxon>
        <taxon>Actinomycetota</taxon>
        <taxon>Actinomycetes</taxon>
        <taxon>Kitasatosporales</taxon>
        <taxon>Streptomycetaceae</taxon>
        <taxon>Streptomyces</taxon>
    </lineage>
</organism>
<feature type="region of interest" description="Disordered" evidence="1">
    <location>
        <begin position="366"/>
        <end position="416"/>
    </location>
</feature>
<evidence type="ECO:0000256" key="1">
    <source>
        <dbReference type="SAM" id="MobiDB-lite"/>
    </source>
</evidence>
<dbReference type="EMBL" id="BMVU01000027">
    <property type="protein sequence ID" value="GGX89519.1"/>
    <property type="molecule type" value="Genomic_DNA"/>
</dbReference>
<dbReference type="AlphaFoldDB" id="A0A918NRG7"/>
<accession>A0A918NRG7</accession>
<feature type="region of interest" description="Disordered" evidence="1">
    <location>
        <begin position="1"/>
        <end position="28"/>
    </location>
</feature>
<evidence type="ECO:0000313" key="3">
    <source>
        <dbReference type="Proteomes" id="UP000619244"/>
    </source>
</evidence>
<dbReference type="RefSeq" id="WP_190192488.1">
    <property type="nucleotide sequence ID" value="NZ_BMVU01000027.1"/>
</dbReference>
<protein>
    <submittedName>
        <fullName evidence="2">Uncharacterized protein</fullName>
    </submittedName>
</protein>
<comment type="caution">
    <text evidence="2">The sequence shown here is derived from an EMBL/GenBank/DDBJ whole genome shotgun (WGS) entry which is preliminary data.</text>
</comment>
<feature type="region of interest" description="Disordered" evidence="1">
    <location>
        <begin position="329"/>
        <end position="349"/>
    </location>
</feature>
<evidence type="ECO:0000313" key="2">
    <source>
        <dbReference type="EMBL" id="GGX89519.1"/>
    </source>
</evidence>
<dbReference type="Proteomes" id="UP000619244">
    <property type="component" value="Unassembled WGS sequence"/>
</dbReference>